<feature type="non-terminal residue" evidence="1">
    <location>
        <position position="1"/>
    </location>
</feature>
<evidence type="ECO:0000313" key="2">
    <source>
        <dbReference type="Proteomes" id="UP000805193"/>
    </source>
</evidence>
<sequence>ESTAAQGQVGPGVPDPCRGGCGGAPGQGAVPGQLPDAGIQLYLGAGQPLRVPRLLRLRAAAHPAVSERPPRLLLVPPEADLLPDLPRAHRQHPQPGNGEGGQLGLLPVQVLFHGLPRPAVPLGEARARGDLRVQASSADSGALRVSVPWGFLQVAGILGPSDGPPGPLPQVHHHPAG</sequence>
<name>A0AC60PTB0_IXOPE</name>
<comment type="caution">
    <text evidence="1">The sequence shown here is derived from an EMBL/GenBank/DDBJ whole genome shotgun (WGS) entry which is preliminary data.</text>
</comment>
<proteinExistence type="predicted"/>
<reference evidence="1 2" key="1">
    <citation type="journal article" date="2020" name="Cell">
        <title>Large-Scale Comparative Analyses of Tick Genomes Elucidate Their Genetic Diversity and Vector Capacities.</title>
        <authorList>
            <consortium name="Tick Genome and Microbiome Consortium (TIGMIC)"/>
            <person name="Jia N."/>
            <person name="Wang J."/>
            <person name="Shi W."/>
            <person name="Du L."/>
            <person name="Sun Y."/>
            <person name="Zhan W."/>
            <person name="Jiang J.F."/>
            <person name="Wang Q."/>
            <person name="Zhang B."/>
            <person name="Ji P."/>
            <person name="Bell-Sakyi L."/>
            <person name="Cui X.M."/>
            <person name="Yuan T.T."/>
            <person name="Jiang B.G."/>
            <person name="Yang W.F."/>
            <person name="Lam T.T."/>
            <person name="Chang Q.C."/>
            <person name="Ding S.J."/>
            <person name="Wang X.J."/>
            <person name="Zhu J.G."/>
            <person name="Ruan X.D."/>
            <person name="Zhao L."/>
            <person name="Wei J.T."/>
            <person name="Ye R.Z."/>
            <person name="Que T.C."/>
            <person name="Du C.H."/>
            <person name="Zhou Y.H."/>
            <person name="Cheng J.X."/>
            <person name="Dai P.F."/>
            <person name="Guo W.B."/>
            <person name="Han X.H."/>
            <person name="Huang E.J."/>
            <person name="Li L.F."/>
            <person name="Wei W."/>
            <person name="Gao Y.C."/>
            <person name="Liu J.Z."/>
            <person name="Shao H.Z."/>
            <person name="Wang X."/>
            <person name="Wang C.C."/>
            <person name="Yang T.C."/>
            <person name="Huo Q.B."/>
            <person name="Li W."/>
            <person name="Chen H.Y."/>
            <person name="Chen S.E."/>
            <person name="Zhou L.G."/>
            <person name="Ni X.B."/>
            <person name="Tian J.H."/>
            <person name="Sheng Y."/>
            <person name="Liu T."/>
            <person name="Pan Y.S."/>
            <person name="Xia L.Y."/>
            <person name="Li J."/>
            <person name="Zhao F."/>
            <person name="Cao W.C."/>
        </authorList>
    </citation>
    <scope>NUCLEOTIDE SEQUENCE [LARGE SCALE GENOMIC DNA]</scope>
    <source>
        <strain evidence="1">Iper-2018</strain>
    </source>
</reference>
<dbReference type="EMBL" id="JABSTQ010009988">
    <property type="protein sequence ID" value="KAG0424305.1"/>
    <property type="molecule type" value="Genomic_DNA"/>
</dbReference>
<dbReference type="Proteomes" id="UP000805193">
    <property type="component" value="Unassembled WGS sequence"/>
</dbReference>
<evidence type="ECO:0000313" key="1">
    <source>
        <dbReference type="EMBL" id="KAG0424305.1"/>
    </source>
</evidence>
<keyword evidence="2" id="KW-1185">Reference proteome</keyword>
<feature type="non-terminal residue" evidence="1">
    <location>
        <position position="177"/>
    </location>
</feature>
<protein>
    <submittedName>
        <fullName evidence="1">Uncharacterized protein</fullName>
    </submittedName>
</protein>
<gene>
    <name evidence="1" type="ORF">HPB47_028463</name>
</gene>
<accession>A0AC60PTB0</accession>
<organism evidence="1 2">
    <name type="scientific">Ixodes persulcatus</name>
    <name type="common">Taiga tick</name>
    <dbReference type="NCBI Taxonomy" id="34615"/>
    <lineage>
        <taxon>Eukaryota</taxon>
        <taxon>Metazoa</taxon>
        <taxon>Ecdysozoa</taxon>
        <taxon>Arthropoda</taxon>
        <taxon>Chelicerata</taxon>
        <taxon>Arachnida</taxon>
        <taxon>Acari</taxon>
        <taxon>Parasitiformes</taxon>
        <taxon>Ixodida</taxon>
        <taxon>Ixodoidea</taxon>
        <taxon>Ixodidae</taxon>
        <taxon>Ixodinae</taxon>
        <taxon>Ixodes</taxon>
    </lineage>
</organism>